<protein>
    <submittedName>
        <fullName evidence="2">Uncharacterized protein</fullName>
    </submittedName>
</protein>
<organism evidence="2 3">
    <name type="scientific">Prorocentrum cordatum</name>
    <dbReference type="NCBI Taxonomy" id="2364126"/>
    <lineage>
        <taxon>Eukaryota</taxon>
        <taxon>Sar</taxon>
        <taxon>Alveolata</taxon>
        <taxon>Dinophyceae</taxon>
        <taxon>Prorocentrales</taxon>
        <taxon>Prorocentraceae</taxon>
        <taxon>Prorocentrum</taxon>
    </lineage>
</organism>
<evidence type="ECO:0000313" key="2">
    <source>
        <dbReference type="EMBL" id="CAK0865602.1"/>
    </source>
</evidence>
<gene>
    <name evidence="2" type="ORF">PCOR1329_LOCUS53079</name>
</gene>
<proteinExistence type="predicted"/>
<sequence>MDPAWEHDLRGILDEGTVAQLKRELAAADDSDDIVEGTDLFGEEEPHAAEGLGIGALIAAAPALAGRVGPTCPGRTALPPGSGSSRSAASPCPSCSAPPPAATATSCGRRPSIAPRWSPAGPRERSWAGASRGAGSSSRSARAWGCPPARRCSSARGCSPPTRPMGRGSRRWPPRLR</sequence>
<dbReference type="EMBL" id="CAUYUJ010016467">
    <property type="protein sequence ID" value="CAK0865602.1"/>
    <property type="molecule type" value="Genomic_DNA"/>
</dbReference>
<accession>A0ABN9V1D5</accession>
<feature type="compositionally biased region" description="Low complexity" evidence="1">
    <location>
        <begin position="79"/>
        <end position="95"/>
    </location>
</feature>
<reference evidence="2" key="1">
    <citation type="submission" date="2023-10" db="EMBL/GenBank/DDBJ databases">
        <authorList>
            <person name="Chen Y."/>
            <person name="Shah S."/>
            <person name="Dougan E. K."/>
            <person name="Thang M."/>
            <person name="Chan C."/>
        </authorList>
    </citation>
    <scope>NUCLEOTIDE SEQUENCE [LARGE SCALE GENOMIC DNA]</scope>
</reference>
<evidence type="ECO:0000313" key="3">
    <source>
        <dbReference type="Proteomes" id="UP001189429"/>
    </source>
</evidence>
<name>A0ABN9V1D5_9DINO</name>
<keyword evidence="3" id="KW-1185">Reference proteome</keyword>
<dbReference type="Proteomes" id="UP001189429">
    <property type="component" value="Unassembled WGS sequence"/>
</dbReference>
<feature type="compositionally biased region" description="Low complexity" evidence="1">
    <location>
        <begin position="127"/>
        <end position="145"/>
    </location>
</feature>
<feature type="region of interest" description="Disordered" evidence="1">
    <location>
        <begin position="68"/>
        <end position="177"/>
    </location>
</feature>
<feature type="compositionally biased region" description="Basic residues" evidence="1">
    <location>
        <begin position="168"/>
        <end position="177"/>
    </location>
</feature>
<comment type="caution">
    <text evidence="2">The sequence shown here is derived from an EMBL/GenBank/DDBJ whole genome shotgun (WGS) entry which is preliminary data.</text>
</comment>
<evidence type="ECO:0000256" key="1">
    <source>
        <dbReference type="SAM" id="MobiDB-lite"/>
    </source>
</evidence>